<dbReference type="AlphaFoldDB" id="A0A6A5V877"/>
<proteinExistence type="predicted"/>
<keyword evidence="2" id="KW-1133">Transmembrane helix</keyword>
<name>A0A6A5V877_9PLEO</name>
<accession>A0A6A5V877</accession>
<dbReference type="CDD" id="cd12087">
    <property type="entry name" value="TM_EGFR-like"/>
    <property type="match status" value="1"/>
</dbReference>
<protein>
    <recommendedName>
        <fullName evidence="5">Mid2 domain-containing protein</fullName>
    </recommendedName>
</protein>
<feature type="compositionally biased region" description="Low complexity" evidence="1">
    <location>
        <begin position="69"/>
        <end position="94"/>
    </location>
</feature>
<evidence type="ECO:0000313" key="4">
    <source>
        <dbReference type="Proteomes" id="UP000800036"/>
    </source>
</evidence>
<feature type="transmembrane region" description="Helical" evidence="2">
    <location>
        <begin position="101"/>
        <end position="123"/>
    </location>
</feature>
<evidence type="ECO:0000256" key="1">
    <source>
        <dbReference type="SAM" id="MobiDB-lite"/>
    </source>
</evidence>
<dbReference type="Proteomes" id="UP000800036">
    <property type="component" value="Unassembled WGS sequence"/>
</dbReference>
<dbReference type="EMBL" id="ML976681">
    <property type="protein sequence ID" value="KAF1973314.1"/>
    <property type="molecule type" value="Genomic_DNA"/>
</dbReference>
<dbReference type="NCBIfam" id="TIGR01167">
    <property type="entry name" value="LPXTG_anchor"/>
    <property type="match status" value="1"/>
</dbReference>
<evidence type="ECO:0000313" key="3">
    <source>
        <dbReference type="EMBL" id="KAF1973314.1"/>
    </source>
</evidence>
<keyword evidence="2" id="KW-0472">Membrane</keyword>
<feature type="region of interest" description="Disordered" evidence="1">
    <location>
        <begin position="53"/>
        <end position="94"/>
    </location>
</feature>
<reference evidence="3" key="1">
    <citation type="journal article" date="2020" name="Stud. Mycol.">
        <title>101 Dothideomycetes genomes: a test case for predicting lifestyles and emergence of pathogens.</title>
        <authorList>
            <person name="Haridas S."/>
            <person name="Albert R."/>
            <person name="Binder M."/>
            <person name="Bloem J."/>
            <person name="Labutti K."/>
            <person name="Salamov A."/>
            <person name="Andreopoulos B."/>
            <person name="Baker S."/>
            <person name="Barry K."/>
            <person name="Bills G."/>
            <person name="Bluhm B."/>
            <person name="Cannon C."/>
            <person name="Castanera R."/>
            <person name="Culley D."/>
            <person name="Daum C."/>
            <person name="Ezra D."/>
            <person name="Gonzalez J."/>
            <person name="Henrissat B."/>
            <person name="Kuo A."/>
            <person name="Liang C."/>
            <person name="Lipzen A."/>
            <person name="Lutzoni F."/>
            <person name="Magnuson J."/>
            <person name="Mondo S."/>
            <person name="Nolan M."/>
            <person name="Ohm R."/>
            <person name="Pangilinan J."/>
            <person name="Park H.-J."/>
            <person name="Ramirez L."/>
            <person name="Alfaro M."/>
            <person name="Sun H."/>
            <person name="Tritt A."/>
            <person name="Yoshinaga Y."/>
            <person name="Zwiers L.-H."/>
            <person name="Turgeon B."/>
            <person name="Goodwin S."/>
            <person name="Spatafora J."/>
            <person name="Crous P."/>
            <person name="Grigoriev I."/>
        </authorList>
    </citation>
    <scope>NUCLEOTIDE SEQUENCE</scope>
    <source>
        <strain evidence="3">CBS 107.79</strain>
    </source>
</reference>
<evidence type="ECO:0000256" key="2">
    <source>
        <dbReference type="SAM" id="Phobius"/>
    </source>
</evidence>
<gene>
    <name evidence="3" type="ORF">BU23DRAFT_135040</name>
</gene>
<keyword evidence="2" id="KW-0812">Transmembrane</keyword>
<organism evidence="3 4">
    <name type="scientific">Bimuria novae-zelandiae CBS 107.79</name>
    <dbReference type="NCBI Taxonomy" id="1447943"/>
    <lineage>
        <taxon>Eukaryota</taxon>
        <taxon>Fungi</taxon>
        <taxon>Dikarya</taxon>
        <taxon>Ascomycota</taxon>
        <taxon>Pezizomycotina</taxon>
        <taxon>Dothideomycetes</taxon>
        <taxon>Pleosporomycetidae</taxon>
        <taxon>Pleosporales</taxon>
        <taxon>Massarineae</taxon>
        <taxon>Didymosphaeriaceae</taxon>
        <taxon>Bimuria</taxon>
    </lineage>
</organism>
<keyword evidence="4" id="KW-1185">Reference proteome</keyword>
<sequence length="192" mass="19744">MGYSQWQTDTVTPNVATGMMTSAASATSSFATITRSDAVSSFTLFSPTSTAVPSVSEFGHDTSLPPTPASQTPTSPAAAPNADPSSSTNNKNTTSFSTSQIVGTAIGATGGIALIAAAGIFFVRRRRQTPSSPASVTVPSSEESKVEEAREWKAVLSVQIAMPPYNARLGVGGVCKLDGGGVVARGGRWDRR</sequence>
<evidence type="ECO:0008006" key="5">
    <source>
        <dbReference type="Google" id="ProtNLM"/>
    </source>
</evidence>